<reference evidence="20" key="1">
    <citation type="submission" date="2012-09" db="EMBL/GenBank/DDBJ databases">
        <title>Genome sequencing and comparative transcriptomics of race 1 and race 4 of banana pathogen: Fusarium oxysporum f. sp. cubense.</title>
        <authorList>
            <person name="Fang X."/>
            <person name="Huang J."/>
        </authorList>
    </citation>
    <scope>NUCLEOTIDE SEQUENCE [LARGE SCALE GENOMIC DNA]</scope>
    <source>
        <strain evidence="20">race 4</strain>
    </source>
</reference>
<protein>
    <recommendedName>
        <fullName evidence="4">xanthine dehydrogenase</fullName>
        <ecNumber evidence="4">1.17.1.4</ecNumber>
    </recommendedName>
</protein>
<comment type="cofactor">
    <cofactor evidence="14">
        <name>[2Fe-2S] cluster</name>
        <dbReference type="ChEBI" id="CHEBI:190135"/>
    </cofactor>
</comment>
<dbReference type="GO" id="GO:0051537">
    <property type="term" value="F:2 iron, 2 sulfur cluster binding"/>
    <property type="evidence" value="ECO:0007669"/>
    <property type="project" value="UniProtKB-KW"/>
</dbReference>
<keyword evidence="9" id="KW-0274">FAD</keyword>
<dbReference type="InterPro" id="IPR036318">
    <property type="entry name" value="FAD-bd_PCMH-like_sf"/>
</dbReference>
<gene>
    <name evidence="19" type="ORF">FOC4_g10004299</name>
</gene>
<evidence type="ECO:0000256" key="13">
    <source>
        <dbReference type="ARBA" id="ARBA00023027"/>
    </source>
</evidence>
<dbReference type="SMART" id="SM01008">
    <property type="entry name" value="Ald_Xan_dh_C"/>
    <property type="match status" value="2"/>
</dbReference>
<dbReference type="InterPro" id="IPR036884">
    <property type="entry name" value="2Fe-2S-bd_dom_sf"/>
</dbReference>
<dbReference type="GO" id="GO:0071949">
    <property type="term" value="F:FAD binding"/>
    <property type="evidence" value="ECO:0007669"/>
    <property type="project" value="InterPro"/>
</dbReference>
<dbReference type="Pfam" id="PF20256">
    <property type="entry name" value="MoCoBD_2"/>
    <property type="match status" value="1"/>
</dbReference>
<evidence type="ECO:0000256" key="7">
    <source>
        <dbReference type="ARBA" id="ARBA00022714"/>
    </source>
</evidence>
<dbReference type="InterPro" id="IPR005107">
    <property type="entry name" value="CO_DH_flav_C"/>
</dbReference>
<dbReference type="Pfam" id="PF03450">
    <property type="entry name" value="CO_deh_flav_C"/>
    <property type="match status" value="2"/>
</dbReference>
<accession>N1S3Y4</accession>
<evidence type="ECO:0000256" key="14">
    <source>
        <dbReference type="ARBA" id="ARBA00034078"/>
    </source>
</evidence>
<dbReference type="InterPro" id="IPR016208">
    <property type="entry name" value="Ald_Oxase/xanthine_DH-like"/>
</dbReference>
<dbReference type="SUPFAM" id="SSF47741">
    <property type="entry name" value="CO dehydrogenase ISP C-domain like"/>
    <property type="match status" value="1"/>
</dbReference>
<evidence type="ECO:0000256" key="2">
    <source>
        <dbReference type="ARBA" id="ARBA00001974"/>
    </source>
</evidence>
<evidence type="ECO:0000256" key="17">
    <source>
        <dbReference type="SAM" id="MobiDB-lite"/>
    </source>
</evidence>
<feature type="region of interest" description="Disordered" evidence="17">
    <location>
        <begin position="1713"/>
        <end position="1732"/>
    </location>
</feature>
<dbReference type="Pfam" id="PF01315">
    <property type="entry name" value="Ald_Xan_dh_C"/>
    <property type="match status" value="2"/>
</dbReference>
<dbReference type="PANTHER" id="PTHR45444:SF3">
    <property type="entry name" value="XANTHINE DEHYDROGENASE"/>
    <property type="match status" value="1"/>
</dbReference>
<keyword evidence="13" id="KW-0520">NAD</keyword>
<dbReference type="FunFam" id="3.30.43.10:FF:000001">
    <property type="entry name" value="Xanthine dehydrogenase/oxidase"/>
    <property type="match status" value="1"/>
</dbReference>
<dbReference type="FunFam" id="3.30.365.10:FF:000002">
    <property type="entry name" value="Xanthine dehydrogenase oxidase"/>
    <property type="match status" value="1"/>
</dbReference>
<dbReference type="InterPro" id="IPR008274">
    <property type="entry name" value="AldOxase/xan_DH_MoCoBD1"/>
</dbReference>
<evidence type="ECO:0000256" key="1">
    <source>
        <dbReference type="ARBA" id="ARBA00001924"/>
    </source>
</evidence>
<dbReference type="EMBL" id="KB726264">
    <property type="protein sequence ID" value="EMT72814.1"/>
    <property type="molecule type" value="Genomic_DNA"/>
</dbReference>
<dbReference type="InterPro" id="IPR037165">
    <property type="entry name" value="AldOxase/xan_DH_Mopterin-bd_sf"/>
</dbReference>
<keyword evidence="8" id="KW-0479">Metal-binding</keyword>
<dbReference type="Pfam" id="PF00941">
    <property type="entry name" value="FAD_binding_5"/>
    <property type="match status" value="2"/>
</dbReference>
<evidence type="ECO:0000256" key="9">
    <source>
        <dbReference type="ARBA" id="ARBA00022827"/>
    </source>
</evidence>
<dbReference type="Gene3D" id="1.10.150.120">
    <property type="entry name" value="[2Fe-2S]-binding domain"/>
    <property type="match status" value="1"/>
</dbReference>
<dbReference type="InterPro" id="IPR036856">
    <property type="entry name" value="Ald_Oxase/Xan_DH_a/b_sf"/>
</dbReference>
<dbReference type="Gene3D" id="3.30.465.10">
    <property type="match status" value="2"/>
</dbReference>
<proteinExistence type="inferred from homology"/>
<comment type="catalytic activity">
    <reaction evidence="15">
        <text>xanthine + NAD(+) + H2O = urate + NADH + H(+)</text>
        <dbReference type="Rhea" id="RHEA:16669"/>
        <dbReference type="ChEBI" id="CHEBI:15377"/>
        <dbReference type="ChEBI" id="CHEBI:15378"/>
        <dbReference type="ChEBI" id="CHEBI:17712"/>
        <dbReference type="ChEBI" id="CHEBI:17775"/>
        <dbReference type="ChEBI" id="CHEBI:57540"/>
        <dbReference type="ChEBI" id="CHEBI:57945"/>
        <dbReference type="EC" id="1.17.1.4"/>
    </reaction>
</comment>
<dbReference type="Pfam" id="PF01799">
    <property type="entry name" value="Fer2_2"/>
    <property type="match status" value="1"/>
</dbReference>
<dbReference type="OrthoDB" id="8300278at2759"/>
<dbReference type="InterPro" id="IPR002888">
    <property type="entry name" value="2Fe-2S-bd"/>
</dbReference>
<comment type="catalytic activity">
    <reaction evidence="16">
        <text>hypoxanthine + NAD(+) + H2O = xanthine + NADH + H(+)</text>
        <dbReference type="Rhea" id="RHEA:24670"/>
        <dbReference type="ChEBI" id="CHEBI:15377"/>
        <dbReference type="ChEBI" id="CHEBI:15378"/>
        <dbReference type="ChEBI" id="CHEBI:17368"/>
        <dbReference type="ChEBI" id="CHEBI:17712"/>
        <dbReference type="ChEBI" id="CHEBI:57540"/>
        <dbReference type="ChEBI" id="CHEBI:57945"/>
        <dbReference type="EC" id="1.17.1.4"/>
    </reaction>
</comment>
<comment type="similarity">
    <text evidence="3">Belongs to the xanthine dehydrogenase family.</text>
</comment>
<dbReference type="GO" id="GO:0005506">
    <property type="term" value="F:iron ion binding"/>
    <property type="evidence" value="ECO:0007669"/>
    <property type="project" value="InterPro"/>
</dbReference>
<name>N1S3Y4_FUSC4</name>
<evidence type="ECO:0000256" key="3">
    <source>
        <dbReference type="ARBA" id="ARBA00006849"/>
    </source>
</evidence>
<dbReference type="FunFam" id="3.30.365.10:FF:000003">
    <property type="entry name" value="Aldehyde oxidase 1"/>
    <property type="match status" value="2"/>
</dbReference>
<dbReference type="InterPro" id="IPR016167">
    <property type="entry name" value="FAD-bd_PCMH_sub1"/>
</dbReference>
<dbReference type="InterPro" id="IPR046867">
    <property type="entry name" value="AldOxase/xan_DH_MoCoBD2"/>
</dbReference>
<dbReference type="Gene3D" id="3.30.390.50">
    <property type="entry name" value="CO dehydrogenase flavoprotein, C-terminal domain"/>
    <property type="match status" value="2"/>
</dbReference>
<dbReference type="SUPFAM" id="SSF55447">
    <property type="entry name" value="CO dehydrogenase flavoprotein C-terminal domain-like"/>
    <property type="match status" value="2"/>
</dbReference>
<feature type="domain" description="FAD-binding PCMH-type" evidence="18">
    <location>
        <begin position="186"/>
        <end position="381"/>
    </location>
</feature>
<dbReference type="Proteomes" id="UP000016929">
    <property type="component" value="Unassembled WGS sequence"/>
</dbReference>
<dbReference type="InterPro" id="IPR016169">
    <property type="entry name" value="FAD-bd_PCMH_sub2"/>
</dbReference>
<feature type="region of interest" description="Disordered" evidence="17">
    <location>
        <begin position="114"/>
        <end position="159"/>
    </location>
</feature>
<keyword evidence="11" id="KW-0408">Iron</keyword>
<dbReference type="PANTHER" id="PTHR45444">
    <property type="entry name" value="XANTHINE DEHYDROGENASE"/>
    <property type="match status" value="1"/>
</dbReference>
<reference evidence="20" key="2">
    <citation type="journal article" date="2014" name="PLoS ONE">
        <title>Genome and Transcriptome Analysis of the Fungal Pathogen Fusarium oxysporum f. sp. cubense Causing Banana Vascular Wilt Disease.</title>
        <authorList>
            <person name="Guo L."/>
            <person name="Han L."/>
            <person name="Yang L."/>
            <person name="Zeng H."/>
            <person name="Fan D."/>
            <person name="Zhu Y."/>
            <person name="Feng Y."/>
            <person name="Wang G."/>
            <person name="Peng C."/>
            <person name="Jiang X."/>
            <person name="Zhou D."/>
            <person name="Ni P."/>
            <person name="Liang C."/>
            <person name="Liu L."/>
            <person name="Wang J."/>
            <person name="Mao C."/>
            <person name="Fang X."/>
            <person name="Peng M."/>
            <person name="Huang J."/>
        </authorList>
    </citation>
    <scope>NUCLEOTIDE SEQUENCE [LARGE SCALE GENOMIC DNA]</scope>
    <source>
        <strain evidence="20">race 4</strain>
    </source>
</reference>
<dbReference type="PROSITE" id="PS51387">
    <property type="entry name" value="FAD_PCMH"/>
    <property type="match status" value="2"/>
</dbReference>
<dbReference type="SUPFAM" id="SSF56003">
    <property type="entry name" value="Molybdenum cofactor-binding domain"/>
    <property type="match status" value="2"/>
</dbReference>
<keyword evidence="20" id="KW-1185">Reference proteome</keyword>
<keyword evidence="5" id="KW-0500">Molybdenum</keyword>
<sequence>MHGTQCGFCTPGIVMSLYALIRNSYRDGKFHLTNSEVELQGHLDGNLCRCTGYKPIFEAARTFITEDLNGAIAEISGKEITPEKNTEDDYATVAREVNKTGSCGRPGGCCRDNPDSRGCGSTAVDESSPKEMETPITAPRPHETPSTPPRSPDKPAFGETFLPYDPSTEPIFPPALRKYEPQPICYGDDRRLWFRPTNLQQLIDLKGVYPEAKIVGGASETQIEVRFKKRAYRVSVFAADVAELNSFNVDPLQMKQAELESLKNISIPGNLSLTKVEEMCTTLYAKLGRRASALEALRKQLRYFAGRQIRNVASLAGSLATASPISDSAPVLLAAGAKVKIHSQARGTTEIPLSSWFLSYRTTALPEDGVITEIVIPLPSQENLEITKAYKQAKRKDDDIAIVTSGFRVKLDGDGVVQDAAFAIGGMAPTTVMADKAQQGVMGKKWSDMKTLDAAIDALLEQFKLPFGVPGGMAHYRKVLTISMFFRFWHEVVHDLGLGEVDADLIEEIHRGISSGNRDNFTSSMLNRGTKEVGRPIPHLSAVKHCTGEAEYVDDMPRQHNELFGALVMSKAAHAEILSVNYSTALEMPGVVGYIDKDSITKEQNTWGPVVLDELIFADGNSNYYGQVIGMIYAETALQARAAADAVTVTYKRLPAIFTIDEAIKAKSFFKHGKELRKGEALSGSLDEAFSKCAHVLEGTTRMGGQEHFYLETNAALAIPHMEDGSMEVYISTQNLMENQVFTAQVLGVPMNRVNMRVRRMGGAYGGKESRTTALSMYLALAAQKTSRPVRMMLNRDEDIAFSGQRHPFQSKWKVGVDEQGKIQVLDIDIYNNAGASLDMSGAVMDRACTHVDNCYHIPNAWIRGHVCKTNTVSNTAFRGFGGPQGMYITETIMFKIAESLNMDVDDLRMRNLYEVGQRTPFLQEITDDFHVPTMMEQLSFIPGNLSLTKVEEMCTTLYAKLGRRASALEALRKQLRYFAGRQIRNVASLAGSLATASPISDSAPVLLAAGAKVKIHSQARGTTEIPLSSWFLSYRTTALPEDGVITEIVIPLPSQENLEITKAYKQAKRKDDDIAIVTSGFRVKLDGDGVVQDAAFAIGGMAPTTVMADKAQQGVMGKKWSDMKTLDAAIDALLEQFKLPFGVPGGMAHYRKVLTISMFFRFWHEVVHDLGLGEVDADLIEEIHRGISSGNRDNFTSSMLNRGTKEVGRPIPHLSAVKHCTGEAEYVDDMPRQHNELFGALVMSKAAHAEILSVNYSTALEMPGVVGYIDKDSITKEQNTWGPVVLDELIFADGNSNYYGQVIGMIYAETALQARAAADAVTVTYKRLPAIFTIDEAIKAKSFFKHGKELRKGEALSGSLDEAFSKCAHVLEGTTRMGGQEHFYLETNAALAIPHMEDGSMEVYISTQNLMENQVFTAQVLGVPMNRVNMRVRRMGGAYGGKESRTTALSMYLALAAQKTSRPVRMMLNRDEDIAFSGQRHPFQSKWKVGVDEQGKIQVLDIDIYNNAGASLDMSGAVMDRACTHVDNCYHIPNAWIRGHVCKTNTVSNTAFRGFGGPQGMYITETIMFKIAESLNMDVDDLRMRNLYEVGQRTPFLQEITDDFHVPTMMEQLSSSSEFEKRKSAIKQFNVKNRFKKRGISRIPTKFGLRTSFATALHLNQAAAYVKIYEDGSVLLHHGGTEMGQGLYTKMTQVAAEELNVSVDSIYNKESQSDQVANASPTAASSGSDINGQAVKNACDQINERLKPYREKFGKDASMAVIAHAAYRDRVNLAANGFWKMPRIGYEWGNWKDPLPMYYYFTQGVAISEVELDTLTGDSTVLRTDLMMDIGRSINPAMDYGQIEGAFVQGQGLFTMEESLWMKSGEIFTKGPGTYKIPGFSDIPQIFNVNTLQHDSQGNPVNWSKLGSIQSSKGVGEPPLFLGCAVFFALREAVKSAREMNGVSEPLVLDAPCTTEKLRLAVADDLVRRAVVERKHDEQEFFIRIES</sequence>
<keyword evidence="10" id="KW-0560">Oxidoreductase</keyword>
<dbReference type="SMART" id="SM01092">
    <property type="entry name" value="CO_deh_flav_C"/>
    <property type="match status" value="2"/>
</dbReference>
<dbReference type="InterPro" id="IPR000674">
    <property type="entry name" value="Ald_Oxase/Xan_DH_a/b"/>
</dbReference>
<keyword evidence="6" id="KW-0285">Flavoprotein</keyword>
<dbReference type="InterPro" id="IPR036683">
    <property type="entry name" value="CO_DH_flav_C_dom_sf"/>
</dbReference>
<dbReference type="GO" id="GO:0004854">
    <property type="term" value="F:xanthine dehydrogenase activity"/>
    <property type="evidence" value="ECO:0007669"/>
    <property type="project" value="UniProtKB-EC"/>
</dbReference>
<evidence type="ECO:0000259" key="18">
    <source>
        <dbReference type="PROSITE" id="PS51387"/>
    </source>
</evidence>
<dbReference type="SUPFAM" id="SSF54665">
    <property type="entry name" value="CO dehydrogenase molybdoprotein N-domain-like"/>
    <property type="match status" value="2"/>
</dbReference>
<dbReference type="Gene3D" id="3.30.43.10">
    <property type="entry name" value="Uridine Diphospho-n-acetylenolpyruvylglucosamine Reductase, domain 2"/>
    <property type="match status" value="1"/>
</dbReference>
<comment type="cofactor">
    <cofactor evidence="1">
        <name>Mo-molybdopterin</name>
        <dbReference type="ChEBI" id="CHEBI:71302"/>
    </cofactor>
</comment>
<evidence type="ECO:0000256" key="11">
    <source>
        <dbReference type="ARBA" id="ARBA00023004"/>
    </source>
</evidence>
<dbReference type="FunFam" id="3.30.365.10:FF:000001">
    <property type="entry name" value="Xanthine dehydrogenase oxidase"/>
    <property type="match status" value="2"/>
</dbReference>
<evidence type="ECO:0000256" key="15">
    <source>
        <dbReference type="ARBA" id="ARBA00049017"/>
    </source>
</evidence>
<dbReference type="EC" id="1.17.1.4" evidence="4"/>
<evidence type="ECO:0000256" key="16">
    <source>
        <dbReference type="ARBA" id="ARBA00049517"/>
    </source>
</evidence>
<keyword evidence="12" id="KW-0411">Iron-sulfur</keyword>
<evidence type="ECO:0000313" key="20">
    <source>
        <dbReference type="Proteomes" id="UP000016929"/>
    </source>
</evidence>
<feature type="domain" description="FAD-binding PCMH-type" evidence="18">
    <location>
        <begin position="838"/>
        <end position="1056"/>
    </location>
</feature>
<evidence type="ECO:0000313" key="19">
    <source>
        <dbReference type="EMBL" id="EMT72814.1"/>
    </source>
</evidence>
<dbReference type="SUPFAM" id="SSF56176">
    <property type="entry name" value="FAD-binding/transporter-associated domain-like"/>
    <property type="match status" value="2"/>
</dbReference>
<organism evidence="19 20">
    <name type="scientific">Fusarium oxysporum f. sp. cubense (strain race 4)</name>
    <name type="common">Panama disease fungus</name>
    <dbReference type="NCBI Taxonomy" id="2502994"/>
    <lineage>
        <taxon>Eukaryota</taxon>
        <taxon>Fungi</taxon>
        <taxon>Dikarya</taxon>
        <taxon>Ascomycota</taxon>
        <taxon>Pezizomycotina</taxon>
        <taxon>Sordariomycetes</taxon>
        <taxon>Hypocreomycetidae</taxon>
        <taxon>Hypocreales</taxon>
        <taxon>Nectriaceae</taxon>
        <taxon>Fusarium</taxon>
        <taxon>Fusarium oxysporum species complex</taxon>
    </lineage>
</organism>
<evidence type="ECO:0000256" key="6">
    <source>
        <dbReference type="ARBA" id="ARBA00022630"/>
    </source>
</evidence>
<dbReference type="Gene3D" id="3.30.365.10">
    <property type="entry name" value="Aldehyde oxidase/xanthine dehydrogenase, molybdopterin binding domain"/>
    <property type="match status" value="6"/>
</dbReference>
<dbReference type="InterPro" id="IPR016166">
    <property type="entry name" value="FAD-bd_PCMH"/>
</dbReference>
<dbReference type="InterPro" id="IPR002346">
    <property type="entry name" value="Mopterin_DH_FAD-bd"/>
</dbReference>
<dbReference type="Gene3D" id="3.90.1170.50">
    <property type="entry name" value="Aldehyde oxidase/xanthine dehydrogenase, a/b hammerhead"/>
    <property type="match status" value="2"/>
</dbReference>
<evidence type="ECO:0000256" key="5">
    <source>
        <dbReference type="ARBA" id="ARBA00022505"/>
    </source>
</evidence>
<dbReference type="HOGENOM" id="CLU_234146_0_0_1"/>
<keyword evidence="7" id="KW-0001">2Fe-2S</keyword>
<evidence type="ECO:0000256" key="10">
    <source>
        <dbReference type="ARBA" id="ARBA00023002"/>
    </source>
</evidence>
<evidence type="ECO:0000256" key="4">
    <source>
        <dbReference type="ARBA" id="ARBA00013123"/>
    </source>
</evidence>
<evidence type="ECO:0000256" key="12">
    <source>
        <dbReference type="ARBA" id="ARBA00023014"/>
    </source>
</evidence>
<dbReference type="STRING" id="1229665.N1S3Y4"/>
<comment type="cofactor">
    <cofactor evidence="2">
        <name>FAD</name>
        <dbReference type="ChEBI" id="CHEBI:57692"/>
    </cofactor>
</comment>
<dbReference type="Pfam" id="PF02738">
    <property type="entry name" value="MoCoBD_1"/>
    <property type="match status" value="2"/>
</dbReference>
<evidence type="ECO:0000256" key="8">
    <source>
        <dbReference type="ARBA" id="ARBA00022723"/>
    </source>
</evidence>